<accession>A0ACD6A9W7</accession>
<name>A0ACD6A9W7_AVESA</name>
<organism evidence="1 2">
    <name type="scientific">Avena sativa</name>
    <name type="common">Oat</name>
    <dbReference type="NCBI Taxonomy" id="4498"/>
    <lineage>
        <taxon>Eukaryota</taxon>
        <taxon>Viridiplantae</taxon>
        <taxon>Streptophyta</taxon>
        <taxon>Embryophyta</taxon>
        <taxon>Tracheophyta</taxon>
        <taxon>Spermatophyta</taxon>
        <taxon>Magnoliopsida</taxon>
        <taxon>Liliopsida</taxon>
        <taxon>Poales</taxon>
        <taxon>Poaceae</taxon>
        <taxon>BOP clade</taxon>
        <taxon>Pooideae</taxon>
        <taxon>Poodae</taxon>
        <taxon>Poeae</taxon>
        <taxon>Poeae Chloroplast Group 1 (Aveneae type)</taxon>
        <taxon>Aveninae</taxon>
        <taxon>Avena</taxon>
    </lineage>
</organism>
<dbReference type="Proteomes" id="UP001732700">
    <property type="component" value="Chromosome 7D"/>
</dbReference>
<reference evidence="1" key="1">
    <citation type="submission" date="2021-05" db="EMBL/GenBank/DDBJ databases">
        <authorList>
            <person name="Scholz U."/>
            <person name="Mascher M."/>
            <person name="Fiebig A."/>
        </authorList>
    </citation>
    <scope>NUCLEOTIDE SEQUENCE [LARGE SCALE GENOMIC DNA]</scope>
</reference>
<sequence>MLSPSSPPPRAAATPPSRRWRAKKAPAFHVSVFNCMALPWERDWAELPADAISCILHKLDVVELLLGGVAAVCRSWRRAAREEPKLWRRIDTRDLPNIPHFKWRASLGNIMRAALRLSAGQCHTFFGEFIGDELFLILAEQ</sequence>
<evidence type="ECO:0000313" key="1">
    <source>
        <dbReference type="EnsemblPlants" id="AVESA.00010b.r2.7DG1362110.1.CDS.1"/>
    </source>
</evidence>
<keyword evidence="2" id="KW-1185">Reference proteome</keyword>
<reference evidence="1" key="2">
    <citation type="submission" date="2025-09" db="UniProtKB">
        <authorList>
            <consortium name="EnsemblPlants"/>
        </authorList>
    </citation>
    <scope>IDENTIFICATION</scope>
</reference>
<dbReference type="EnsemblPlants" id="AVESA.00010b.r2.7DG1362110.1">
    <property type="protein sequence ID" value="AVESA.00010b.r2.7DG1362110.1.CDS.1"/>
    <property type="gene ID" value="AVESA.00010b.r2.7DG1362110"/>
</dbReference>
<protein>
    <submittedName>
        <fullName evidence="1">Uncharacterized protein</fullName>
    </submittedName>
</protein>
<proteinExistence type="predicted"/>
<evidence type="ECO:0000313" key="2">
    <source>
        <dbReference type="Proteomes" id="UP001732700"/>
    </source>
</evidence>